<evidence type="ECO:0000256" key="1">
    <source>
        <dbReference type="SAM" id="MobiDB-lite"/>
    </source>
</evidence>
<evidence type="ECO:0000313" key="3">
    <source>
        <dbReference type="Proteomes" id="UP001341840"/>
    </source>
</evidence>
<sequence length="89" mass="9984">MNRKNSDVKPTTTQKSTKRRQRSGMTRKSSGKHLNRVSPYGHAEIQNDKDGTKFVVNGHRLKHYLSSAGFLAYPPRLGVALDKPSPTLH</sequence>
<gene>
    <name evidence="2" type="ORF">PIB30_063278</name>
</gene>
<feature type="region of interest" description="Disordered" evidence="1">
    <location>
        <begin position="1"/>
        <end position="46"/>
    </location>
</feature>
<accession>A0ABU6VKD0</accession>
<name>A0ABU6VKD0_9FABA</name>
<proteinExistence type="predicted"/>
<comment type="caution">
    <text evidence="2">The sequence shown here is derived from an EMBL/GenBank/DDBJ whole genome shotgun (WGS) entry which is preliminary data.</text>
</comment>
<dbReference type="EMBL" id="JASCZI010151635">
    <property type="protein sequence ID" value="MED6173822.1"/>
    <property type="molecule type" value="Genomic_DNA"/>
</dbReference>
<protein>
    <submittedName>
        <fullName evidence="2">Uncharacterized protein</fullName>
    </submittedName>
</protein>
<organism evidence="2 3">
    <name type="scientific">Stylosanthes scabra</name>
    <dbReference type="NCBI Taxonomy" id="79078"/>
    <lineage>
        <taxon>Eukaryota</taxon>
        <taxon>Viridiplantae</taxon>
        <taxon>Streptophyta</taxon>
        <taxon>Embryophyta</taxon>
        <taxon>Tracheophyta</taxon>
        <taxon>Spermatophyta</taxon>
        <taxon>Magnoliopsida</taxon>
        <taxon>eudicotyledons</taxon>
        <taxon>Gunneridae</taxon>
        <taxon>Pentapetalae</taxon>
        <taxon>rosids</taxon>
        <taxon>fabids</taxon>
        <taxon>Fabales</taxon>
        <taxon>Fabaceae</taxon>
        <taxon>Papilionoideae</taxon>
        <taxon>50 kb inversion clade</taxon>
        <taxon>dalbergioids sensu lato</taxon>
        <taxon>Dalbergieae</taxon>
        <taxon>Pterocarpus clade</taxon>
        <taxon>Stylosanthes</taxon>
    </lineage>
</organism>
<reference evidence="2 3" key="1">
    <citation type="journal article" date="2023" name="Plants (Basel)">
        <title>Bridging the Gap: Combining Genomics and Transcriptomics Approaches to Understand Stylosanthes scabra, an Orphan Legume from the Brazilian Caatinga.</title>
        <authorList>
            <person name="Ferreira-Neto J.R.C."/>
            <person name="da Silva M.D."/>
            <person name="Binneck E."/>
            <person name="de Melo N.F."/>
            <person name="da Silva R.H."/>
            <person name="de Melo A.L.T.M."/>
            <person name="Pandolfi V."/>
            <person name="Bustamante F.O."/>
            <person name="Brasileiro-Vidal A.C."/>
            <person name="Benko-Iseppon A.M."/>
        </authorList>
    </citation>
    <scope>NUCLEOTIDE SEQUENCE [LARGE SCALE GENOMIC DNA]</scope>
    <source>
        <tissue evidence="2">Leaves</tissue>
    </source>
</reference>
<dbReference type="Proteomes" id="UP001341840">
    <property type="component" value="Unassembled WGS sequence"/>
</dbReference>
<keyword evidence="3" id="KW-1185">Reference proteome</keyword>
<evidence type="ECO:0000313" key="2">
    <source>
        <dbReference type="EMBL" id="MED6173822.1"/>
    </source>
</evidence>